<accession>A0ABN9URL1</accession>
<dbReference type="Proteomes" id="UP001189429">
    <property type="component" value="Unassembled WGS sequence"/>
</dbReference>
<evidence type="ECO:0000313" key="4">
    <source>
        <dbReference type="Proteomes" id="UP001189429"/>
    </source>
</evidence>
<feature type="region of interest" description="Disordered" evidence="1">
    <location>
        <begin position="654"/>
        <end position="673"/>
    </location>
</feature>
<evidence type="ECO:0000259" key="2">
    <source>
        <dbReference type="Pfam" id="PF07727"/>
    </source>
</evidence>
<evidence type="ECO:0000256" key="1">
    <source>
        <dbReference type="SAM" id="MobiDB-lite"/>
    </source>
</evidence>
<dbReference type="InterPro" id="IPR012337">
    <property type="entry name" value="RNaseH-like_sf"/>
</dbReference>
<comment type="caution">
    <text evidence="3">The sequence shown here is derived from an EMBL/GenBank/DDBJ whole genome shotgun (WGS) entry which is preliminary data.</text>
</comment>
<feature type="region of interest" description="Disordered" evidence="1">
    <location>
        <begin position="88"/>
        <end position="120"/>
    </location>
</feature>
<sequence>MKGDTWDPWKTWNDSSVSWDRTWSQMSNWGAWRWPNEDDDSGGSAGKYELNGKDCLGGSETDSERSVQSRGFGTPEQVKKMMAEVHGRLESGREYEQHDQRRGGRKGKYPPCPTWDGKDLSEWPEKRLAIDRWSRLTAVPPEEQGETLLLHLTKEAATATRHLRPGSVQYAGGLQAVILATDTLAFPEADAETFQQLEKTLFATPRAREETLMKFTNRVRAEQKELERLPPNALSDTVMGFLLLRGAGLAKTERDQVLIQTGYDYNVNKLVSILKRMTDDSTVTEKSTPTKGAYLAGVDEDEPLMSEDGGAESAVCDAMANLLGIDDDGTPDAQEPVDDGERILTEVEALDCLAAIVPPPTKPRTWGEARRIVADTKTNRGFRNLQDGKKLNDKIEDDEICSYIATEAKMASRSNLVEHINLAIDIKTSGKPGWGALDTACGFNMMGLDTYAKWEVQHKNEHGITLQTIPYHKKYRFGNDQICTATDGVIIPIMLGDFVGIIFVCLVQGAAPRLLSKTFVVELKASLHAFQSELDLPEQSLRLPLAHAGGEHFLLQLDNFTRPWSKPEGWTLCTKEVSMDFSSRTEYKHPSTFLISEHSSSFMQQKVSPLRERQSDANKSQAKTTAPKFKWPWHEVSSESRPPTGVMMCRHYGVENQGPRTPAVGTRARDHDPKKEHSCLHEFTHHGGNARAFWSQCSGCRLHVEFYPQGAPNMKEICEQLEEYKMLEAEIKEPEDQIEGLTETAEQEEWETLGEEVQDQSPRSKALIALKELLQDENANATTNQLVENLRGHLGERKISKTLKVLGKTDKMREAMEDAIPECTAFLGQLDEQVHDDDDMMETGGVPLHETTERKHVMVVAGHHLLVRSGQKEAWSMIKSASPLLVIIKPPKDIYNKKLKEKIGRDATTFMSDMAIQQAINGRCFYYEEESSREWDDPLIQKLRRLPEVFSGKANARGRACLTNLPGQASEYGKMLSQEFVQGSLQSKLGDVPMPLQELTEALARAIVKARMSELATVETKMARQAFIEAAQHLVCPSCEANKRPRLAKPPKAPTTYQFNDVIGMDIFFVLGPENTTKVPMLNIACHGTGRRVVAPLPSRQGQQIRRHYRAFWKRMYGTPRIIVIDGEKGFSTGEFPDAAEGDGTGVKVASATSPWQAAMNGDAELARSIDMRKAAMAAYIEAGETSAWEQIDHTMKEEVSTENRGRRKYEDLTKEPSPTEDQDDVPQTAPPEPAGDDQPAASLEPPTVEIEHSSDVRADPIPMDTQYYDHLDDVPITIKQALVNPDAAIPVAQRIATIEEKIQKDQQAPPKKKKGKAQGATSALLTSATQRGRKEVTEKSLVNTYKYQPCISAKRREWGNIQKAGAVRVLPPEEAERVRQDPALTTRIMGSRWVLTDKDGDSNETDASKKPLLFMNGNDWRMAKARWTVQEHTDPDLLELETYSPVVGKDSVFLILQILCTNKWTLQLAGITSAFTAGDPLDRSQGRLFVELPRTGIPDVETGSVVELLKAVYGLGDAPVQWLAYFTSYAKELGFQCSIFDGCVFYLRGEEGLRGVMGLTVDDIVGGGDQKFDEACKKLRQKFPFGAWRLKKGKYTGKELEQNDDNTEITISQRQSSVNIQLIDIATERRKTPQSPVTPAELHQARSLCGSISFLARESRPDLSGPVSLLQGKMPNLTVDDLLEANRIGRMTKEFCDVTLNVRRIPFHELAFAAFNDAAWANARDGASQAGYMVFATQRKILKGEAATISIRSWKSHTLKRKCAHQFGAETLAISEGMAMAEFIRTMLLEIVDSEFDLMRPYLLAGRFPVISVTDSRGGYDHVTNPKAGPAEDKRAAIDVAIVRSAMQRPQVHLRWIESTSQLTDPLTKRKGESTLLRHALELGEYDITADSIVL</sequence>
<dbReference type="InterPro" id="IPR013103">
    <property type="entry name" value="RVT_2"/>
</dbReference>
<dbReference type="EMBL" id="CAUYUJ010016181">
    <property type="protein sequence ID" value="CAK0862653.1"/>
    <property type="molecule type" value="Genomic_DNA"/>
</dbReference>
<feature type="region of interest" description="Disordered" evidence="1">
    <location>
        <begin position="1196"/>
        <end position="1263"/>
    </location>
</feature>
<feature type="compositionally biased region" description="Polar residues" evidence="1">
    <location>
        <begin position="1322"/>
        <end position="1331"/>
    </location>
</feature>
<name>A0ABN9URL1_9DINO</name>
<keyword evidence="4" id="KW-1185">Reference proteome</keyword>
<feature type="region of interest" description="Disordered" evidence="1">
    <location>
        <begin position="30"/>
        <end position="73"/>
    </location>
</feature>
<proteinExistence type="predicted"/>
<dbReference type="InterPro" id="IPR036397">
    <property type="entry name" value="RNaseH_sf"/>
</dbReference>
<protein>
    <recommendedName>
        <fullName evidence="2">Reverse transcriptase Ty1/copia-type domain-containing protein</fullName>
    </recommendedName>
</protein>
<feature type="compositionally biased region" description="Basic and acidic residues" evidence="1">
    <location>
        <begin position="88"/>
        <end position="102"/>
    </location>
</feature>
<feature type="compositionally biased region" description="Basic and acidic residues" evidence="1">
    <location>
        <begin position="1196"/>
        <end position="1215"/>
    </location>
</feature>
<feature type="region of interest" description="Disordered" evidence="1">
    <location>
        <begin position="1303"/>
        <end position="1337"/>
    </location>
</feature>
<organism evidence="3 4">
    <name type="scientific">Prorocentrum cordatum</name>
    <dbReference type="NCBI Taxonomy" id="2364126"/>
    <lineage>
        <taxon>Eukaryota</taxon>
        <taxon>Sar</taxon>
        <taxon>Alveolata</taxon>
        <taxon>Dinophyceae</taxon>
        <taxon>Prorocentrales</taxon>
        <taxon>Prorocentraceae</taxon>
        <taxon>Prorocentrum</taxon>
    </lineage>
</organism>
<feature type="compositionally biased region" description="Basic and acidic residues" evidence="1">
    <location>
        <begin position="1250"/>
        <end position="1259"/>
    </location>
</feature>
<dbReference type="Gene3D" id="3.30.420.10">
    <property type="entry name" value="Ribonuclease H-like superfamily/Ribonuclease H"/>
    <property type="match status" value="1"/>
</dbReference>
<reference evidence="3" key="1">
    <citation type="submission" date="2023-10" db="EMBL/GenBank/DDBJ databases">
        <authorList>
            <person name="Chen Y."/>
            <person name="Shah S."/>
            <person name="Dougan E. K."/>
            <person name="Thang M."/>
            <person name="Chan C."/>
        </authorList>
    </citation>
    <scope>NUCLEOTIDE SEQUENCE [LARGE SCALE GENOMIC DNA]</scope>
</reference>
<feature type="domain" description="Reverse transcriptase Ty1/copia-type" evidence="2">
    <location>
        <begin position="1388"/>
        <end position="1614"/>
    </location>
</feature>
<dbReference type="SUPFAM" id="SSF53098">
    <property type="entry name" value="Ribonuclease H-like"/>
    <property type="match status" value="1"/>
</dbReference>
<evidence type="ECO:0000313" key="3">
    <source>
        <dbReference type="EMBL" id="CAK0862653.1"/>
    </source>
</evidence>
<gene>
    <name evidence="3" type="ORF">PCOR1329_LOCUS51007</name>
</gene>
<feature type="non-terminal residue" evidence="3">
    <location>
        <position position="1896"/>
    </location>
</feature>
<dbReference type="Pfam" id="PF07727">
    <property type="entry name" value="RVT_2"/>
    <property type="match status" value="1"/>
</dbReference>